<keyword evidence="8" id="KW-1185">Reference proteome</keyword>
<evidence type="ECO:0000256" key="4">
    <source>
        <dbReference type="PROSITE-ProRule" id="PRU01343"/>
    </source>
</evidence>
<name>A0AAE1IW26_9FABA</name>
<keyword evidence="2 4" id="KW-0863">Zinc-finger</keyword>
<sequence>MASSSTSTTGTNKKVRRKVGLVRRPSREEQYEGPVRYCHHNLLAPRWTSWSEGNPGRRFYGCPNYYEDGGCGYFEWHDGVFGQRENEVIKDLLNDIDKLYDENKQLKKGNPCSKWYEELVALFNVLFESLICIDK</sequence>
<feature type="region of interest" description="Disordered" evidence="5">
    <location>
        <begin position="1"/>
        <end position="20"/>
    </location>
</feature>
<evidence type="ECO:0000313" key="8">
    <source>
        <dbReference type="Proteomes" id="UP001293593"/>
    </source>
</evidence>
<dbReference type="Proteomes" id="UP001293593">
    <property type="component" value="Unassembled WGS sequence"/>
</dbReference>
<gene>
    <name evidence="7" type="ORF">QN277_006862</name>
</gene>
<evidence type="ECO:0000259" key="6">
    <source>
        <dbReference type="PROSITE" id="PS51999"/>
    </source>
</evidence>
<evidence type="ECO:0000313" key="7">
    <source>
        <dbReference type="EMBL" id="KAK4257249.1"/>
    </source>
</evidence>
<protein>
    <recommendedName>
        <fullName evidence="6">GRF-type domain-containing protein</fullName>
    </recommendedName>
</protein>
<feature type="compositionally biased region" description="Low complexity" evidence="5">
    <location>
        <begin position="1"/>
        <end position="11"/>
    </location>
</feature>
<dbReference type="InterPro" id="IPR010666">
    <property type="entry name" value="Znf_GRF"/>
</dbReference>
<keyword evidence="1" id="KW-0479">Metal-binding</keyword>
<dbReference type="GO" id="GO:0008270">
    <property type="term" value="F:zinc ion binding"/>
    <property type="evidence" value="ECO:0007669"/>
    <property type="project" value="UniProtKB-KW"/>
</dbReference>
<proteinExistence type="predicted"/>
<evidence type="ECO:0000256" key="1">
    <source>
        <dbReference type="ARBA" id="ARBA00022723"/>
    </source>
</evidence>
<dbReference type="AlphaFoldDB" id="A0AAE1IW26"/>
<accession>A0AAE1IW26</accession>
<evidence type="ECO:0000256" key="5">
    <source>
        <dbReference type="SAM" id="MobiDB-lite"/>
    </source>
</evidence>
<dbReference type="Pfam" id="PF06839">
    <property type="entry name" value="Zn_ribbon_GRF"/>
    <property type="match status" value="1"/>
</dbReference>
<dbReference type="PANTHER" id="PTHR33248">
    <property type="entry name" value="ZINC ION-BINDING PROTEIN"/>
    <property type="match status" value="1"/>
</dbReference>
<keyword evidence="3" id="KW-0862">Zinc</keyword>
<feature type="domain" description="GRF-type" evidence="6">
    <location>
        <begin position="38"/>
        <end position="80"/>
    </location>
</feature>
<evidence type="ECO:0000256" key="2">
    <source>
        <dbReference type="ARBA" id="ARBA00022771"/>
    </source>
</evidence>
<reference evidence="7" key="1">
    <citation type="submission" date="2023-10" db="EMBL/GenBank/DDBJ databases">
        <title>Chromosome-level genome of the transformable northern wattle, Acacia crassicarpa.</title>
        <authorList>
            <person name="Massaro I."/>
            <person name="Sinha N.R."/>
            <person name="Poethig S."/>
            <person name="Leichty A.R."/>
        </authorList>
    </citation>
    <scope>NUCLEOTIDE SEQUENCE</scope>
    <source>
        <strain evidence="7">Acra3RX</strain>
        <tissue evidence="7">Leaf</tissue>
    </source>
</reference>
<comment type="caution">
    <text evidence="7">The sequence shown here is derived from an EMBL/GenBank/DDBJ whole genome shotgun (WGS) entry which is preliminary data.</text>
</comment>
<evidence type="ECO:0000256" key="3">
    <source>
        <dbReference type="ARBA" id="ARBA00022833"/>
    </source>
</evidence>
<dbReference type="EMBL" id="JAWXYG010000012">
    <property type="protein sequence ID" value="KAK4257249.1"/>
    <property type="molecule type" value="Genomic_DNA"/>
</dbReference>
<dbReference type="PROSITE" id="PS51999">
    <property type="entry name" value="ZF_GRF"/>
    <property type="match status" value="1"/>
</dbReference>
<organism evidence="7 8">
    <name type="scientific">Acacia crassicarpa</name>
    <name type="common">northern wattle</name>
    <dbReference type="NCBI Taxonomy" id="499986"/>
    <lineage>
        <taxon>Eukaryota</taxon>
        <taxon>Viridiplantae</taxon>
        <taxon>Streptophyta</taxon>
        <taxon>Embryophyta</taxon>
        <taxon>Tracheophyta</taxon>
        <taxon>Spermatophyta</taxon>
        <taxon>Magnoliopsida</taxon>
        <taxon>eudicotyledons</taxon>
        <taxon>Gunneridae</taxon>
        <taxon>Pentapetalae</taxon>
        <taxon>rosids</taxon>
        <taxon>fabids</taxon>
        <taxon>Fabales</taxon>
        <taxon>Fabaceae</taxon>
        <taxon>Caesalpinioideae</taxon>
        <taxon>mimosoid clade</taxon>
        <taxon>Acacieae</taxon>
        <taxon>Acacia</taxon>
    </lineage>
</organism>